<evidence type="ECO:0000313" key="9">
    <source>
        <dbReference type="EMBL" id="RFU15438.1"/>
    </source>
</evidence>
<dbReference type="EMBL" id="QVQT01000006">
    <property type="protein sequence ID" value="RFU15438.1"/>
    <property type="molecule type" value="Genomic_DNA"/>
</dbReference>
<dbReference type="CDD" id="cd00361">
    <property type="entry name" value="arom_aa_hydroxylase"/>
    <property type="match status" value="1"/>
</dbReference>
<dbReference type="Proteomes" id="UP000264702">
    <property type="component" value="Unassembled WGS sequence"/>
</dbReference>
<evidence type="ECO:0000256" key="5">
    <source>
        <dbReference type="ARBA" id="ARBA00023004"/>
    </source>
</evidence>
<dbReference type="GO" id="GO:0005506">
    <property type="term" value="F:iron ion binding"/>
    <property type="evidence" value="ECO:0007669"/>
    <property type="project" value="InterPro"/>
</dbReference>
<dbReference type="NCBIfam" id="NF008877">
    <property type="entry name" value="PRK11913.1-2"/>
    <property type="match status" value="1"/>
</dbReference>
<reference evidence="9 10" key="1">
    <citation type="submission" date="2018-08" db="EMBL/GenBank/DDBJ databases">
        <title>Acidipila sp. 4G-K13, an acidobacterium isolated from forest soil.</title>
        <authorList>
            <person name="Gao Z.-H."/>
            <person name="Qiu L.-H."/>
        </authorList>
    </citation>
    <scope>NUCLEOTIDE SEQUENCE [LARGE SCALE GENOMIC DNA]</scope>
    <source>
        <strain evidence="9 10">4G-K13</strain>
    </source>
</reference>
<evidence type="ECO:0000256" key="4">
    <source>
        <dbReference type="ARBA" id="ARBA00023002"/>
    </source>
</evidence>
<name>A0A372IKM6_9BACT</name>
<gene>
    <name evidence="9" type="ORF">D0Y96_17410</name>
</gene>
<dbReference type="InterPro" id="IPR036329">
    <property type="entry name" value="Aro-AA_hydroxylase_C_sf"/>
</dbReference>
<comment type="cofactor">
    <cofactor evidence="1 7">
        <name>Fe(2+)</name>
        <dbReference type="ChEBI" id="CHEBI:29033"/>
    </cofactor>
</comment>
<keyword evidence="3 7" id="KW-0479">Metal-binding</keyword>
<comment type="similarity">
    <text evidence="2">Belongs to the biopterin-dependent aromatic amino acid hydroxylase family.</text>
</comment>
<proteinExistence type="inferred from homology"/>
<protein>
    <submittedName>
        <fullName evidence="9">Phenylalanine 4-monooxygenase</fullName>
        <ecNumber evidence="9">1.14.16.1</ecNumber>
    </submittedName>
</protein>
<dbReference type="InterPro" id="IPR018301">
    <property type="entry name" value="ArAA_hydroxylase_Fe/CU_BS"/>
</dbReference>
<dbReference type="AlphaFoldDB" id="A0A372IKM6"/>
<feature type="domain" description="Biopterin-dependent aromatic amino acid hydroxylase family profile" evidence="8">
    <location>
        <begin position="1"/>
        <end position="271"/>
    </location>
</feature>
<keyword evidence="5 7" id="KW-0408">Iron</keyword>
<dbReference type="EC" id="1.14.16.1" evidence="9"/>
<evidence type="ECO:0000259" key="8">
    <source>
        <dbReference type="PROSITE" id="PS51410"/>
    </source>
</evidence>
<evidence type="ECO:0000313" key="10">
    <source>
        <dbReference type="Proteomes" id="UP000264702"/>
    </source>
</evidence>
<feature type="binding site" evidence="7">
    <location>
        <position position="141"/>
    </location>
    <ligand>
        <name>Fe cation</name>
        <dbReference type="ChEBI" id="CHEBI:24875"/>
    </ligand>
</feature>
<dbReference type="SUPFAM" id="SSF56534">
    <property type="entry name" value="Aromatic aminoacid monoxygenases, catalytic and oligomerization domains"/>
    <property type="match status" value="1"/>
</dbReference>
<keyword evidence="6 9" id="KW-0503">Monooxygenase</keyword>
<feature type="binding site" evidence="7">
    <location>
        <position position="183"/>
    </location>
    <ligand>
        <name>Fe cation</name>
        <dbReference type="ChEBI" id="CHEBI:24875"/>
    </ligand>
</feature>
<dbReference type="Pfam" id="PF00351">
    <property type="entry name" value="Biopterin_H"/>
    <property type="match status" value="1"/>
</dbReference>
<dbReference type="PANTHER" id="PTHR11473:SF24">
    <property type="entry name" value="PHENYLALANINE-4-HYDROXYLASE"/>
    <property type="match status" value="1"/>
</dbReference>
<dbReference type="InterPro" id="IPR019774">
    <property type="entry name" value="Aromatic-AA_hydroxylase_C"/>
</dbReference>
<dbReference type="InterPro" id="IPR036951">
    <property type="entry name" value="ArAA_hydroxylase_sf"/>
</dbReference>
<sequence length="271" mass="30800">MLGSFAGGVLGMTPMPSPLTVAEPYLIQQDWQAYTPEQHAVWAELVSRRMPQLHEHACEEYLDGFQQIGLREDSIPDLAEVNRRLGPRTGWNATPVSGFLPPDAFFEMLGARKFPTTTWLRSRDSLEYTPEPDIFHDVFGHVPMHAHPVFADFLQHYGRVCFGLMHDKEKLEKMGRLFWFTVEFGVIRQKGKIRLYGSGLISSHGESSHLINSFKNGGAKSGAGPEIRDFNLDQVMHQQFLVSEMQKVLYAVESFDQIYEAAQEAERRLAD</sequence>
<comment type="caution">
    <text evidence="9">The sequence shown here is derived from an EMBL/GenBank/DDBJ whole genome shotgun (WGS) entry which is preliminary data.</text>
</comment>
<evidence type="ECO:0000256" key="3">
    <source>
        <dbReference type="ARBA" id="ARBA00022723"/>
    </source>
</evidence>
<evidence type="ECO:0000256" key="6">
    <source>
        <dbReference type="ARBA" id="ARBA00023033"/>
    </source>
</evidence>
<evidence type="ECO:0000256" key="7">
    <source>
        <dbReference type="PIRSR" id="PIRSR601273-2"/>
    </source>
</evidence>
<dbReference type="GO" id="GO:0004505">
    <property type="term" value="F:phenylalanine 4-monooxygenase activity"/>
    <property type="evidence" value="ECO:0007669"/>
    <property type="project" value="UniProtKB-EC"/>
</dbReference>
<dbReference type="PROSITE" id="PS51410">
    <property type="entry name" value="BH4_AAA_HYDROXYL_2"/>
    <property type="match status" value="1"/>
</dbReference>
<accession>A0A372IKM6</accession>
<evidence type="ECO:0000256" key="2">
    <source>
        <dbReference type="ARBA" id="ARBA00009712"/>
    </source>
</evidence>
<evidence type="ECO:0000256" key="1">
    <source>
        <dbReference type="ARBA" id="ARBA00001954"/>
    </source>
</evidence>
<dbReference type="Gene3D" id="1.10.800.10">
    <property type="entry name" value="Aromatic amino acid hydroxylase"/>
    <property type="match status" value="1"/>
</dbReference>
<dbReference type="PROSITE" id="PS00367">
    <property type="entry name" value="BH4_AAA_HYDROXYL_1"/>
    <property type="match status" value="1"/>
</dbReference>
<feature type="binding site" evidence="7">
    <location>
        <position position="136"/>
    </location>
    <ligand>
        <name>Fe cation</name>
        <dbReference type="ChEBI" id="CHEBI:24875"/>
    </ligand>
</feature>
<keyword evidence="4 9" id="KW-0560">Oxidoreductase</keyword>
<dbReference type="PRINTS" id="PR00372">
    <property type="entry name" value="FYWHYDRXLASE"/>
</dbReference>
<dbReference type="OrthoDB" id="9780502at2"/>
<keyword evidence="10" id="KW-1185">Reference proteome</keyword>
<dbReference type="InterPro" id="IPR001273">
    <property type="entry name" value="ArAA_hydroxylase"/>
</dbReference>
<organism evidence="9 10">
    <name type="scientific">Paracidobacterium acidisoli</name>
    <dbReference type="NCBI Taxonomy" id="2303751"/>
    <lineage>
        <taxon>Bacteria</taxon>
        <taxon>Pseudomonadati</taxon>
        <taxon>Acidobacteriota</taxon>
        <taxon>Terriglobia</taxon>
        <taxon>Terriglobales</taxon>
        <taxon>Acidobacteriaceae</taxon>
        <taxon>Paracidobacterium</taxon>
    </lineage>
</organism>
<dbReference type="PANTHER" id="PTHR11473">
    <property type="entry name" value="AROMATIC AMINO ACID HYDROXYLASE"/>
    <property type="match status" value="1"/>
</dbReference>